<protein>
    <submittedName>
        <fullName evidence="2">Uncharacterized protein</fullName>
    </submittedName>
</protein>
<comment type="caution">
    <text evidence="2">The sequence shown here is derived from an EMBL/GenBank/DDBJ whole genome shotgun (WGS) entry which is preliminary data.</text>
</comment>
<name>A0ABR3GDV4_9PEZI</name>
<keyword evidence="3" id="KW-1185">Reference proteome</keyword>
<evidence type="ECO:0000313" key="2">
    <source>
        <dbReference type="EMBL" id="KAL0634099.1"/>
    </source>
</evidence>
<evidence type="ECO:0000256" key="1">
    <source>
        <dbReference type="SAM" id="MobiDB-lite"/>
    </source>
</evidence>
<dbReference type="EMBL" id="JBBBZM010000104">
    <property type="protein sequence ID" value="KAL0634099.1"/>
    <property type="molecule type" value="Genomic_DNA"/>
</dbReference>
<dbReference type="Proteomes" id="UP001447188">
    <property type="component" value="Unassembled WGS sequence"/>
</dbReference>
<gene>
    <name evidence="2" type="ORF">Q9L58_006978</name>
</gene>
<evidence type="ECO:0000313" key="3">
    <source>
        <dbReference type="Proteomes" id="UP001447188"/>
    </source>
</evidence>
<organism evidence="2 3">
    <name type="scientific">Discina gigas</name>
    <dbReference type="NCBI Taxonomy" id="1032678"/>
    <lineage>
        <taxon>Eukaryota</taxon>
        <taxon>Fungi</taxon>
        <taxon>Dikarya</taxon>
        <taxon>Ascomycota</taxon>
        <taxon>Pezizomycotina</taxon>
        <taxon>Pezizomycetes</taxon>
        <taxon>Pezizales</taxon>
        <taxon>Discinaceae</taxon>
        <taxon>Discina</taxon>
    </lineage>
</organism>
<sequence>MVHLNPRLPISEDVNADDGPAGSVFNGRPDTPSLFPRRSGSGWSEDTEDASGSEIGTGDTDLEAFDTAAGVDETVFVDDDNDEEVTGLVEGIDDTAAAWDGTTQLLERSVAEDPSVKSGSPPGVNTMDLNTEASKLHSTGENTIDVIPETPPPAPLSCADAHQKWLRENLRSLKKARRKIDIVSHQAVWYGEDTNCGISCGFKSCI</sequence>
<proteinExistence type="predicted"/>
<reference evidence="2 3" key="1">
    <citation type="submission" date="2024-02" db="EMBL/GenBank/DDBJ databases">
        <title>Discinaceae phylogenomics.</title>
        <authorList>
            <person name="Dirks A.C."/>
            <person name="James T.Y."/>
        </authorList>
    </citation>
    <scope>NUCLEOTIDE SEQUENCE [LARGE SCALE GENOMIC DNA]</scope>
    <source>
        <strain evidence="2 3">ACD0624</strain>
    </source>
</reference>
<feature type="region of interest" description="Disordered" evidence="1">
    <location>
        <begin position="1"/>
        <end position="61"/>
    </location>
</feature>
<accession>A0ABR3GDV4</accession>